<keyword evidence="4" id="KW-0564">Palmitate</keyword>
<dbReference type="EMBL" id="JAHRIO010030056">
    <property type="protein sequence ID" value="MEQ2167249.1"/>
    <property type="molecule type" value="Genomic_DNA"/>
</dbReference>
<dbReference type="InterPro" id="IPR011025">
    <property type="entry name" value="GproteinA_insert"/>
</dbReference>
<keyword evidence="2" id="KW-0547">Nucleotide-binding</keyword>
<evidence type="ECO:0000256" key="3">
    <source>
        <dbReference type="ARBA" id="ARBA00023134"/>
    </source>
</evidence>
<dbReference type="InterPro" id="IPR001019">
    <property type="entry name" value="Gprotein_alpha_su"/>
</dbReference>
<organism evidence="5 6">
    <name type="scientific">Goodea atripinnis</name>
    <dbReference type="NCBI Taxonomy" id="208336"/>
    <lineage>
        <taxon>Eukaryota</taxon>
        <taxon>Metazoa</taxon>
        <taxon>Chordata</taxon>
        <taxon>Craniata</taxon>
        <taxon>Vertebrata</taxon>
        <taxon>Euteleostomi</taxon>
        <taxon>Actinopterygii</taxon>
        <taxon>Neopterygii</taxon>
        <taxon>Teleostei</taxon>
        <taxon>Neoteleostei</taxon>
        <taxon>Acanthomorphata</taxon>
        <taxon>Ovalentaria</taxon>
        <taxon>Atherinomorphae</taxon>
        <taxon>Cyprinodontiformes</taxon>
        <taxon>Goodeidae</taxon>
        <taxon>Goodea</taxon>
    </lineage>
</organism>
<gene>
    <name evidence="5" type="primary">GNAI2_3</name>
    <name evidence="5" type="ORF">GOODEAATRI_002090</name>
</gene>
<keyword evidence="4" id="KW-0449">Lipoprotein</keyword>
<sequence>IIHEDGYSEEECKQYRAVVYSNTIQSIMAIIKAMGNLKIEYEDSSRTDDARQLFSLSSDAEEQGSLPEDLSKVIQRLWGDGGVQSCFTRAREYQLNDSAA</sequence>
<evidence type="ECO:0000313" key="6">
    <source>
        <dbReference type="Proteomes" id="UP001476798"/>
    </source>
</evidence>
<proteinExistence type="predicted"/>
<keyword evidence="6" id="KW-1185">Reference proteome</keyword>
<dbReference type="PANTHER" id="PTHR10218:SF73">
    <property type="entry name" value="GUANINE NUCLEOTIDE-BINDING PROTEIN G(I) SUBUNIT ALPHA-2"/>
    <property type="match status" value="1"/>
</dbReference>
<accession>A0ABV0N8K8</accession>
<evidence type="ECO:0000256" key="2">
    <source>
        <dbReference type="ARBA" id="ARBA00022741"/>
    </source>
</evidence>
<dbReference type="PROSITE" id="PS51882">
    <property type="entry name" value="G_ALPHA"/>
    <property type="match status" value="1"/>
</dbReference>
<evidence type="ECO:0000256" key="1">
    <source>
        <dbReference type="ARBA" id="ARBA00022707"/>
    </source>
</evidence>
<reference evidence="5 6" key="1">
    <citation type="submission" date="2021-06" db="EMBL/GenBank/DDBJ databases">
        <authorList>
            <person name="Palmer J.M."/>
        </authorList>
    </citation>
    <scope>NUCLEOTIDE SEQUENCE [LARGE SCALE GENOMIC DNA]</scope>
    <source>
        <strain evidence="5 6">GA_2019</strain>
        <tissue evidence="5">Muscle</tissue>
    </source>
</reference>
<dbReference type="Proteomes" id="UP001476798">
    <property type="component" value="Unassembled WGS sequence"/>
</dbReference>
<dbReference type="Gene3D" id="1.10.400.10">
    <property type="entry name" value="GI Alpha 1, domain 2-like"/>
    <property type="match status" value="1"/>
</dbReference>
<name>A0ABV0N8K8_9TELE</name>
<dbReference type="SUPFAM" id="SSF47895">
    <property type="entry name" value="Transducin (alpha subunit), insertion domain"/>
    <property type="match status" value="1"/>
</dbReference>
<evidence type="ECO:0000256" key="4">
    <source>
        <dbReference type="ARBA" id="ARBA00023139"/>
    </source>
</evidence>
<protein>
    <submittedName>
        <fullName evidence="5">Guanine nucleotide-binding protein G(I) subunit alpha-2</fullName>
    </submittedName>
</protein>
<dbReference type="Pfam" id="PF00503">
    <property type="entry name" value="G-alpha"/>
    <property type="match status" value="1"/>
</dbReference>
<keyword evidence="3" id="KW-0342">GTP-binding</keyword>
<feature type="non-terminal residue" evidence="5">
    <location>
        <position position="1"/>
    </location>
</feature>
<evidence type="ECO:0000313" key="5">
    <source>
        <dbReference type="EMBL" id="MEQ2167249.1"/>
    </source>
</evidence>
<keyword evidence="1" id="KW-0519">Myristate</keyword>
<dbReference type="PANTHER" id="PTHR10218">
    <property type="entry name" value="GTP-BINDING PROTEIN ALPHA SUBUNIT"/>
    <property type="match status" value="1"/>
</dbReference>
<comment type="caution">
    <text evidence="5">The sequence shown here is derived from an EMBL/GenBank/DDBJ whole genome shotgun (WGS) entry which is preliminary data.</text>
</comment>